<evidence type="ECO:0000313" key="2">
    <source>
        <dbReference type="EMBL" id="PXW63116.1"/>
    </source>
</evidence>
<accession>A0A2V3UD20</accession>
<feature type="compositionally biased region" description="Basic and acidic residues" evidence="1">
    <location>
        <begin position="31"/>
        <end position="40"/>
    </location>
</feature>
<feature type="region of interest" description="Disordered" evidence="1">
    <location>
        <begin position="31"/>
        <end position="58"/>
    </location>
</feature>
<keyword evidence="3" id="KW-1185">Reference proteome</keyword>
<evidence type="ECO:0000313" key="3">
    <source>
        <dbReference type="Proteomes" id="UP000248021"/>
    </source>
</evidence>
<dbReference type="EMBL" id="QJJK01000002">
    <property type="protein sequence ID" value="PXW63116.1"/>
    <property type="molecule type" value="Genomic_DNA"/>
</dbReference>
<evidence type="ECO:0000256" key="1">
    <source>
        <dbReference type="SAM" id="MobiDB-lite"/>
    </source>
</evidence>
<sequence>MRIWAKAAQDARIGGRFARLTKLVQTIRDKRDGYRPERHYMRGPGPKALAKGRPQGVQ</sequence>
<proteinExistence type="predicted"/>
<dbReference type="Proteomes" id="UP000248021">
    <property type="component" value="Unassembled WGS sequence"/>
</dbReference>
<dbReference type="AlphaFoldDB" id="A0A2V3UD20"/>
<name>A0A2V3UD20_9HYPH</name>
<comment type="caution">
    <text evidence="2">The sequence shown here is derived from an EMBL/GenBank/DDBJ whole genome shotgun (WGS) entry which is preliminary data.</text>
</comment>
<organism evidence="2 3">
    <name type="scientific">Chelatococcus asaccharovorans</name>
    <dbReference type="NCBI Taxonomy" id="28210"/>
    <lineage>
        <taxon>Bacteria</taxon>
        <taxon>Pseudomonadati</taxon>
        <taxon>Pseudomonadota</taxon>
        <taxon>Alphaproteobacteria</taxon>
        <taxon>Hyphomicrobiales</taxon>
        <taxon>Chelatococcaceae</taxon>
        <taxon>Chelatococcus</taxon>
    </lineage>
</organism>
<reference evidence="2 3" key="1">
    <citation type="submission" date="2018-05" db="EMBL/GenBank/DDBJ databases">
        <title>Genomic Encyclopedia of Type Strains, Phase IV (KMG-IV): sequencing the most valuable type-strain genomes for metagenomic binning, comparative biology and taxonomic classification.</title>
        <authorList>
            <person name="Goeker M."/>
        </authorList>
    </citation>
    <scope>NUCLEOTIDE SEQUENCE [LARGE SCALE GENOMIC DNA]</scope>
    <source>
        <strain evidence="2 3">DSM 6462</strain>
    </source>
</reference>
<dbReference type="RefSeq" id="WP_170147060.1">
    <property type="nucleotide sequence ID" value="NZ_CAKNFM010000002.1"/>
</dbReference>
<protein>
    <submittedName>
        <fullName evidence="2">Uncharacterized protein</fullName>
    </submittedName>
</protein>
<gene>
    <name evidence="2" type="ORF">C7450_10231</name>
</gene>